<dbReference type="Pfam" id="PF00291">
    <property type="entry name" value="PALP"/>
    <property type="match status" value="1"/>
</dbReference>
<evidence type="ECO:0000256" key="2">
    <source>
        <dbReference type="ARBA" id="ARBA00003648"/>
    </source>
</evidence>
<evidence type="ECO:0000256" key="9">
    <source>
        <dbReference type="ARBA" id="ARBA00022898"/>
    </source>
</evidence>
<dbReference type="CDD" id="cd01560">
    <property type="entry name" value="Thr-synth_2"/>
    <property type="match status" value="1"/>
</dbReference>
<evidence type="ECO:0000256" key="1">
    <source>
        <dbReference type="ARBA" id="ARBA00001933"/>
    </source>
</evidence>
<reference evidence="14 15" key="1">
    <citation type="submission" date="2016-10" db="EMBL/GenBank/DDBJ databases">
        <authorList>
            <person name="Varghese N."/>
            <person name="Submissions S."/>
        </authorList>
    </citation>
    <scope>NUCLEOTIDE SEQUENCE [LARGE SCALE GENOMIC DNA]</scope>
    <source>
        <strain evidence="14 15">WC1T17</strain>
    </source>
</reference>
<feature type="domain" description="Tryptophan synthase beta chain-like PALP" evidence="12">
    <location>
        <begin position="104"/>
        <end position="426"/>
    </location>
</feature>
<keyword evidence="9" id="KW-0663">Pyridoxal phosphate</keyword>
<comment type="cofactor">
    <cofactor evidence="1">
        <name>pyridoxal 5'-phosphate</name>
        <dbReference type="ChEBI" id="CHEBI:597326"/>
    </cofactor>
</comment>
<dbReference type="Gene3D" id="3.90.1380.10">
    <property type="entry name" value="Threonine synthase, N-terminal domain"/>
    <property type="match status" value="1"/>
</dbReference>
<keyword evidence="7" id="KW-0028">Amino-acid biosynthesis</keyword>
<dbReference type="PANTHER" id="PTHR43515:SF1">
    <property type="entry name" value="THREONINE SYNTHASE-LIKE 1"/>
    <property type="match status" value="1"/>
</dbReference>
<evidence type="ECO:0000259" key="13">
    <source>
        <dbReference type="Pfam" id="PF14821"/>
    </source>
</evidence>
<dbReference type="EMBL" id="FOCC01000001">
    <property type="protein sequence ID" value="SEM30929.1"/>
    <property type="molecule type" value="Genomic_DNA"/>
</dbReference>
<name>A0ABY1A8U4_9LACO</name>
<evidence type="ECO:0000259" key="12">
    <source>
        <dbReference type="Pfam" id="PF00291"/>
    </source>
</evidence>
<comment type="caution">
    <text evidence="14">The sequence shown here is derived from an EMBL/GenBank/DDBJ whole genome shotgun (WGS) entry which is preliminary data.</text>
</comment>
<evidence type="ECO:0000256" key="8">
    <source>
        <dbReference type="ARBA" id="ARBA00022697"/>
    </source>
</evidence>
<comment type="function">
    <text evidence="2">Catalyzes the gamma-elimination of phosphate from L-phosphohomoserine and the beta-addition of water to produce L-threonine.</text>
</comment>
<evidence type="ECO:0000256" key="7">
    <source>
        <dbReference type="ARBA" id="ARBA00022605"/>
    </source>
</evidence>
<evidence type="ECO:0000256" key="11">
    <source>
        <dbReference type="NCBIfam" id="TIGR00260"/>
    </source>
</evidence>
<dbReference type="InterPro" id="IPR000634">
    <property type="entry name" value="Ser/Thr_deHydtase_PyrdxlP-BS"/>
</dbReference>
<dbReference type="Pfam" id="PF14821">
    <property type="entry name" value="Thr_synth_N"/>
    <property type="match status" value="1"/>
</dbReference>
<evidence type="ECO:0000256" key="3">
    <source>
        <dbReference type="ARBA" id="ARBA00004979"/>
    </source>
</evidence>
<feature type="domain" description="Threonine synthase N-terminal" evidence="13">
    <location>
        <begin position="5"/>
        <end position="82"/>
    </location>
</feature>
<dbReference type="NCBIfam" id="TIGR00260">
    <property type="entry name" value="thrC"/>
    <property type="match status" value="1"/>
</dbReference>
<keyword evidence="8" id="KW-0791">Threonine biosynthesis</keyword>
<accession>A0ABY1A8U4</accession>
<dbReference type="InterPro" id="IPR037158">
    <property type="entry name" value="Thr_synth_N_sf"/>
</dbReference>
<evidence type="ECO:0000256" key="5">
    <source>
        <dbReference type="ARBA" id="ARBA00013028"/>
    </source>
</evidence>
<evidence type="ECO:0000256" key="10">
    <source>
        <dbReference type="ARBA" id="ARBA00049144"/>
    </source>
</evidence>
<evidence type="ECO:0000256" key="4">
    <source>
        <dbReference type="ARBA" id="ARBA00005517"/>
    </source>
</evidence>
<dbReference type="EC" id="4.2.3.1" evidence="5 11"/>
<dbReference type="PROSITE" id="PS00165">
    <property type="entry name" value="DEHYDRATASE_SER_THR"/>
    <property type="match status" value="1"/>
</dbReference>
<dbReference type="InterPro" id="IPR029144">
    <property type="entry name" value="Thr_synth_N"/>
</dbReference>
<dbReference type="SUPFAM" id="SSF53686">
    <property type="entry name" value="Tryptophan synthase beta subunit-like PLP-dependent enzymes"/>
    <property type="match status" value="1"/>
</dbReference>
<organism evidence="14 15">
    <name type="scientific">Ligilactobacillus ruminis</name>
    <dbReference type="NCBI Taxonomy" id="1623"/>
    <lineage>
        <taxon>Bacteria</taxon>
        <taxon>Bacillati</taxon>
        <taxon>Bacillota</taxon>
        <taxon>Bacilli</taxon>
        <taxon>Lactobacillales</taxon>
        <taxon>Lactobacillaceae</taxon>
        <taxon>Ligilactobacillus</taxon>
    </lineage>
</organism>
<dbReference type="PANTHER" id="PTHR43515">
    <property type="entry name" value="THREONINE SYNTHASE-LIKE 1"/>
    <property type="match status" value="1"/>
</dbReference>
<comment type="pathway">
    <text evidence="3">Amino-acid biosynthesis; L-threonine biosynthesis; L-threonine from L-aspartate: step 5/5.</text>
</comment>
<dbReference type="InterPro" id="IPR001926">
    <property type="entry name" value="TrpB-like_PALP"/>
</dbReference>
<dbReference type="InterPro" id="IPR004450">
    <property type="entry name" value="Thr_synthase-like"/>
</dbReference>
<dbReference type="Gene3D" id="3.40.50.1100">
    <property type="match status" value="2"/>
</dbReference>
<comment type="catalytic activity">
    <reaction evidence="10">
        <text>O-phospho-L-homoserine + H2O = L-threonine + phosphate</text>
        <dbReference type="Rhea" id="RHEA:10840"/>
        <dbReference type="ChEBI" id="CHEBI:15377"/>
        <dbReference type="ChEBI" id="CHEBI:43474"/>
        <dbReference type="ChEBI" id="CHEBI:57590"/>
        <dbReference type="ChEBI" id="CHEBI:57926"/>
        <dbReference type="EC" id="4.2.3.1"/>
    </reaction>
</comment>
<evidence type="ECO:0000313" key="14">
    <source>
        <dbReference type="EMBL" id="SEM30929.1"/>
    </source>
</evidence>
<evidence type="ECO:0000313" key="15">
    <source>
        <dbReference type="Proteomes" id="UP000182089"/>
    </source>
</evidence>
<dbReference type="InterPro" id="IPR036052">
    <property type="entry name" value="TrpB-like_PALP_sf"/>
</dbReference>
<comment type="similarity">
    <text evidence="4">Belongs to the threonine synthase family.</text>
</comment>
<protein>
    <recommendedName>
        <fullName evidence="6 11">Threonine synthase</fullName>
        <ecNumber evidence="5 11">4.2.3.1</ecNumber>
    </recommendedName>
</protein>
<dbReference type="Proteomes" id="UP000182089">
    <property type="component" value="Unassembled WGS sequence"/>
</dbReference>
<sequence>MMALKYQSTRDLNQTKITPTKAILSGLSHDGGLFVPDKLPKLDLTLTQLPHLSYQELAFKILQPFFNDYPTEILRENIQKAYQTQWDTPEITPLKSFGQVNYLELFHGPTLAFKDVALQLLPHLMLSANELNHDQNEIVILTATSGDTGKAAMAGFSDVSHTQIIVFYPKDGVSVIQERQMLTQTGQNTHVLGLLGNFDDAQNEVKRLFNDPDLTATLLSRHQRFSSANSINIGRLFPQVVYYFFAYGRLLEKGVIKAGNQVNFSVPTGNFGDILAGWFAKNLGLPIHKLICASNQNNVLYDFFNQGTYDKKRPFYVTNSPSMDILVSSNLERLLYYISGKDADLTQRLLSDLQKKGAYTITENMQAQLRDFFADFADEKQTLAEIKRVYHEFNYLIDPHTAVASKAYQVYQEKTGDKRPTVILATASPFKFPQTVLNALGVTSDDLTALTKLADFTGIPVPAAIDGLFQKPLLHHQVISPMQMKETILASLRA</sequence>
<evidence type="ECO:0000256" key="6">
    <source>
        <dbReference type="ARBA" id="ARBA00018679"/>
    </source>
</evidence>
<gene>
    <name evidence="14" type="ORF">SAMN05216431_10137</name>
</gene>
<proteinExistence type="inferred from homology"/>